<evidence type="ECO:0000313" key="4">
    <source>
        <dbReference type="Proteomes" id="UP000247565"/>
    </source>
</evidence>
<reference evidence="3 4" key="1">
    <citation type="submission" date="2018-05" db="EMBL/GenBank/DDBJ databases">
        <title>Reference genomes for bee gut microbiota database.</title>
        <authorList>
            <person name="Ellegaard K.M."/>
        </authorList>
    </citation>
    <scope>NUCLEOTIDE SEQUENCE [LARGE SCALE GENOMIC DNA]</scope>
    <source>
        <strain evidence="3 4">ESL0284</strain>
    </source>
</reference>
<evidence type="ECO:0000259" key="2">
    <source>
        <dbReference type="Pfam" id="PF13579"/>
    </source>
</evidence>
<dbReference type="AlphaFoldDB" id="A0A318NB98"/>
<dbReference type="SUPFAM" id="SSF53756">
    <property type="entry name" value="UDP-Glycosyltransferase/glycogen phosphorylase"/>
    <property type="match status" value="1"/>
</dbReference>
<protein>
    <submittedName>
        <fullName evidence="3">Glycosyltransferase family 1 protein</fullName>
    </submittedName>
</protein>
<sequence length="389" mass="44290">MKILEIAHVDFALYQFLLPLMRRLRSCHHQVIGVCAEGRLLEKVRQEGFQIRTVPFVRSFSIIGQLKAFWILYRIIKLEKPDIVHAHMSISGVLARIAAFLCGTPVIIYTCHGYLFNQPGKGIKSWIRRLLSFVLEWCCGKITNFYMTVSQEEARDAKRLGIHSNPIFIGNGRDPAKFFSDIALKQKFRQANKIPQNHIVFMIVSRLVQHKGYPELIVAFSAIAEKLPEVELWIVGERLPSDYGLVLDKLFNKAQKKLGNQIRFWGYRQDIDQLMKAADVFVLPSHFEGLPMSIIEAMLSGLPVIGTSIRGPREQVQHSETGLLIPPGSISLLSRAMAWLAFHPEQRKKMGENGRARALSMYTEAICLDRVMNVFSQIDGFDNPFLSKP</sequence>
<dbReference type="InterPro" id="IPR001296">
    <property type="entry name" value="Glyco_trans_1"/>
</dbReference>
<dbReference type="PANTHER" id="PTHR12526:SF636">
    <property type="entry name" value="BLL3647 PROTEIN"/>
    <property type="match status" value="1"/>
</dbReference>
<dbReference type="EMBL" id="QGLT01000004">
    <property type="protein sequence ID" value="PXY99796.1"/>
    <property type="molecule type" value="Genomic_DNA"/>
</dbReference>
<dbReference type="GO" id="GO:0016757">
    <property type="term" value="F:glycosyltransferase activity"/>
    <property type="evidence" value="ECO:0007669"/>
    <property type="project" value="InterPro"/>
</dbReference>
<keyword evidence="4" id="KW-1185">Reference proteome</keyword>
<dbReference type="RefSeq" id="WP_110439416.1">
    <property type="nucleotide sequence ID" value="NZ_CP046393.1"/>
</dbReference>
<keyword evidence="3" id="KW-0808">Transferase</keyword>
<accession>A0A318NB98</accession>
<evidence type="ECO:0000313" key="3">
    <source>
        <dbReference type="EMBL" id="PXY99796.1"/>
    </source>
</evidence>
<dbReference type="CDD" id="cd03808">
    <property type="entry name" value="GT4_CapM-like"/>
    <property type="match status" value="1"/>
</dbReference>
<dbReference type="Gene3D" id="3.40.50.2000">
    <property type="entry name" value="Glycogen Phosphorylase B"/>
    <property type="match status" value="2"/>
</dbReference>
<dbReference type="OrthoDB" id="9790710at2"/>
<evidence type="ECO:0000259" key="1">
    <source>
        <dbReference type="Pfam" id="PF00534"/>
    </source>
</evidence>
<gene>
    <name evidence="3" type="ORF">DK869_07600</name>
</gene>
<dbReference type="InterPro" id="IPR028098">
    <property type="entry name" value="Glyco_trans_4-like_N"/>
</dbReference>
<name>A0A318NB98_9PROT</name>
<proteinExistence type="predicted"/>
<feature type="domain" description="Glycosyl transferase family 1" evidence="1">
    <location>
        <begin position="186"/>
        <end position="356"/>
    </location>
</feature>
<feature type="domain" description="Glycosyltransferase subfamily 4-like N-terminal" evidence="2">
    <location>
        <begin position="18"/>
        <end position="171"/>
    </location>
</feature>
<dbReference type="Proteomes" id="UP000247565">
    <property type="component" value="Unassembled WGS sequence"/>
</dbReference>
<dbReference type="PANTHER" id="PTHR12526">
    <property type="entry name" value="GLYCOSYLTRANSFERASE"/>
    <property type="match status" value="1"/>
</dbReference>
<dbReference type="Pfam" id="PF00534">
    <property type="entry name" value="Glycos_transf_1"/>
    <property type="match status" value="1"/>
</dbReference>
<comment type="caution">
    <text evidence="3">The sequence shown here is derived from an EMBL/GenBank/DDBJ whole genome shotgun (WGS) entry which is preliminary data.</text>
</comment>
<dbReference type="Pfam" id="PF13579">
    <property type="entry name" value="Glyco_trans_4_4"/>
    <property type="match status" value="1"/>
</dbReference>
<organism evidence="3 4">
    <name type="scientific">Commensalibacter melissae</name>
    <dbReference type="NCBI Taxonomy" id="2070537"/>
    <lineage>
        <taxon>Bacteria</taxon>
        <taxon>Pseudomonadati</taxon>
        <taxon>Pseudomonadota</taxon>
        <taxon>Alphaproteobacteria</taxon>
        <taxon>Acetobacterales</taxon>
        <taxon>Acetobacteraceae</taxon>
    </lineage>
</organism>